<evidence type="ECO:0000313" key="1">
    <source>
        <dbReference type="EMBL" id="UVC15316.1"/>
    </source>
</evidence>
<dbReference type="Proteomes" id="UP001058098">
    <property type="component" value="Chromosome"/>
</dbReference>
<gene>
    <name evidence="1" type="ORF">IHQ72_33175</name>
</gene>
<reference evidence="1" key="1">
    <citation type="submission" date="2020-09" db="EMBL/GenBank/DDBJ databases">
        <title>Rhizobia associated with sainfoin plants.</title>
        <authorList>
            <person name="Asharfi S."/>
            <person name="Kuzmanovic N."/>
            <person name="Bunk B."/>
            <person name="Sproeer C."/>
            <person name="Becker M."/>
            <person name="Thuenen T."/>
        </authorList>
    </citation>
    <scope>NUCLEOTIDE SEQUENCE</scope>
    <source>
        <strain evidence="1">OM4</strain>
    </source>
</reference>
<sequence length="146" mass="15864">MARLAQQPAKKGAHQQFGIEAIGLGAPMFAGNRDARWMYDISLDSARLEPARQPKAVASSLIGDNDAPDFTPGLDGFAAPAAQQPEHRIRVGIELLERVTFKARDRRSNEPLCLAHLNHCDQRAVLIKVVRDLLASKDGDMGALLG</sequence>
<protein>
    <submittedName>
        <fullName evidence="1">Uncharacterized protein</fullName>
    </submittedName>
</protein>
<name>A0ABY5QVS9_9HYPH</name>
<keyword evidence="2" id="KW-1185">Reference proteome</keyword>
<accession>A0ABY5QVS9</accession>
<organism evidence="1 2">
    <name type="scientific">Mesorhizobium onobrychidis</name>
    <dbReference type="NCBI Taxonomy" id="2775404"/>
    <lineage>
        <taxon>Bacteria</taxon>
        <taxon>Pseudomonadati</taxon>
        <taxon>Pseudomonadota</taxon>
        <taxon>Alphaproteobacteria</taxon>
        <taxon>Hyphomicrobiales</taxon>
        <taxon>Phyllobacteriaceae</taxon>
        <taxon>Mesorhizobium</taxon>
    </lineage>
</organism>
<dbReference type="EMBL" id="CP062229">
    <property type="protein sequence ID" value="UVC15316.1"/>
    <property type="molecule type" value="Genomic_DNA"/>
</dbReference>
<proteinExistence type="predicted"/>
<evidence type="ECO:0000313" key="2">
    <source>
        <dbReference type="Proteomes" id="UP001058098"/>
    </source>
</evidence>